<evidence type="ECO:0000256" key="4">
    <source>
        <dbReference type="ARBA" id="ARBA00023136"/>
    </source>
</evidence>
<feature type="transmembrane region" description="Helical" evidence="5">
    <location>
        <begin position="334"/>
        <end position="367"/>
    </location>
</feature>
<feature type="transmembrane region" description="Helical" evidence="5">
    <location>
        <begin position="58"/>
        <end position="75"/>
    </location>
</feature>
<feature type="transmembrane region" description="Helical" evidence="5">
    <location>
        <begin position="387"/>
        <end position="415"/>
    </location>
</feature>
<dbReference type="GO" id="GO:0016020">
    <property type="term" value="C:membrane"/>
    <property type="evidence" value="ECO:0007669"/>
    <property type="project" value="UniProtKB-SubCell"/>
</dbReference>
<dbReference type="InterPro" id="IPR002645">
    <property type="entry name" value="STAS_dom"/>
</dbReference>
<evidence type="ECO:0000256" key="5">
    <source>
        <dbReference type="SAM" id="Phobius"/>
    </source>
</evidence>
<dbReference type="InterPro" id="IPR001902">
    <property type="entry name" value="SLC26A/SulP_fam"/>
</dbReference>
<feature type="transmembrane region" description="Helical" evidence="5">
    <location>
        <begin position="30"/>
        <end position="52"/>
    </location>
</feature>
<organism evidence="7 8">
    <name type="scientific">Nocardioides guangzhouensis</name>
    <dbReference type="NCBI Taxonomy" id="2497878"/>
    <lineage>
        <taxon>Bacteria</taxon>
        <taxon>Bacillati</taxon>
        <taxon>Actinomycetota</taxon>
        <taxon>Actinomycetes</taxon>
        <taxon>Propionibacteriales</taxon>
        <taxon>Nocardioidaceae</taxon>
        <taxon>Nocardioides</taxon>
    </lineage>
</organism>
<feature type="domain" description="STAS" evidence="6">
    <location>
        <begin position="443"/>
        <end position="558"/>
    </location>
</feature>
<comment type="caution">
    <text evidence="7">The sequence shown here is derived from an EMBL/GenBank/DDBJ whole genome shotgun (WGS) entry which is preliminary data.</text>
</comment>
<feature type="transmembrane region" description="Helical" evidence="5">
    <location>
        <begin position="107"/>
        <end position="128"/>
    </location>
</feature>
<comment type="subcellular location">
    <subcellularLocation>
        <location evidence="1">Membrane</location>
        <topology evidence="1">Multi-pass membrane protein</topology>
    </subcellularLocation>
</comment>
<name>A0A4Q4Z5F4_9ACTN</name>
<dbReference type="Pfam" id="PF00916">
    <property type="entry name" value="Sulfate_transp"/>
    <property type="match status" value="1"/>
</dbReference>
<sequence>MGATPRLAGASRLLPGLEQARSYQPAWLRWDLLAGVTVAAYLVPQCMAYGVLAGLDPVVGLWAALPSLALYALFGSSPQLSVGPESTVAIMTAIALAPLAAGDPGRYAGLAAALAVLVGVLSVIGWALRLGFLADLFSAPILVGYMAGIAVVMVVGQLGKVTGVPVSGHSVREELTSFFSNLDQVEWGVLLLSVVTLTFLLVVAWRWPRLPGPLLAVLLAIALTAIFDLEARGVTVVGALPAGLPGPEVPPLGDYLGLLIPAAGVLLVGYTDNALTGRAFAVRRGNAIDADQEFLALGAANLGAGLLQGFPVSSSGSRTAIGEAAGSRTQLHSLVTVVCVVAVLLFLGSALESFPMAALGAIVIYAATRLVDVGEFVRLARFRRSELVLALATLTAVLVLGVLKGILVAVAVSAAEMLRRIARPHDAVQGRVPGVPGLHDVDDYPAATVTRGLLVYRYDAPLFFANARDFKQRALAAAGERGAQLRWFVLNVEAVIELDITALDAVEEVRAELSGRGVVFALARVKQDVLALLSAYGIADRIGADRLFPTLPAAEDAYRAWEGSAPDH</sequence>
<dbReference type="PROSITE" id="PS50801">
    <property type="entry name" value="STAS"/>
    <property type="match status" value="1"/>
</dbReference>
<dbReference type="InterPro" id="IPR036513">
    <property type="entry name" value="STAS_dom_sf"/>
</dbReference>
<dbReference type="Pfam" id="PF01740">
    <property type="entry name" value="STAS"/>
    <property type="match status" value="1"/>
</dbReference>
<accession>A0A4Q4Z5F4</accession>
<feature type="transmembrane region" description="Helical" evidence="5">
    <location>
        <begin position="140"/>
        <end position="159"/>
    </location>
</feature>
<keyword evidence="8" id="KW-1185">Reference proteome</keyword>
<dbReference type="NCBIfam" id="TIGR00815">
    <property type="entry name" value="sulP"/>
    <property type="match status" value="1"/>
</dbReference>
<dbReference type="OrthoDB" id="9769739at2"/>
<feature type="transmembrane region" description="Helical" evidence="5">
    <location>
        <begin position="187"/>
        <end position="207"/>
    </location>
</feature>
<protein>
    <submittedName>
        <fullName evidence="7">Sulfate permease</fullName>
    </submittedName>
</protein>
<dbReference type="AlphaFoldDB" id="A0A4Q4Z5F4"/>
<keyword evidence="3 5" id="KW-1133">Transmembrane helix</keyword>
<evidence type="ECO:0000259" key="6">
    <source>
        <dbReference type="PROSITE" id="PS50801"/>
    </source>
</evidence>
<evidence type="ECO:0000256" key="2">
    <source>
        <dbReference type="ARBA" id="ARBA00022692"/>
    </source>
</evidence>
<dbReference type="Proteomes" id="UP000295198">
    <property type="component" value="Unassembled WGS sequence"/>
</dbReference>
<dbReference type="CDD" id="cd07042">
    <property type="entry name" value="STAS_SulP_like_sulfate_transporter"/>
    <property type="match status" value="1"/>
</dbReference>
<evidence type="ECO:0000313" key="8">
    <source>
        <dbReference type="Proteomes" id="UP000295198"/>
    </source>
</evidence>
<keyword evidence="4 5" id="KW-0472">Membrane</keyword>
<feature type="transmembrane region" description="Helical" evidence="5">
    <location>
        <begin position="255"/>
        <end position="275"/>
    </location>
</feature>
<dbReference type="Gene3D" id="3.30.750.24">
    <property type="entry name" value="STAS domain"/>
    <property type="match status" value="1"/>
</dbReference>
<proteinExistence type="predicted"/>
<dbReference type="GO" id="GO:0055085">
    <property type="term" value="P:transmembrane transport"/>
    <property type="evidence" value="ECO:0007669"/>
    <property type="project" value="InterPro"/>
</dbReference>
<feature type="transmembrane region" description="Helical" evidence="5">
    <location>
        <begin position="214"/>
        <end position="235"/>
    </location>
</feature>
<gene>
    <name evidence="7" type="primary">sulP</name>
    <name evidence="7" type="ORF">EKO23_22490</name>
</gene>
<evidence type="ECO:0000256" key="1">
    <source>
        <dbReference type="ARBA" id="ARBA00004141"/>
    </source>
</evidence>
<dbReference type="InterPro" id="IPR011547">
    <property type="entry name" value="SLC26A/SulP_dom"/>
</dbReference>
<dbReference type="EMBL" id="SDKM01000053">
    <property type="protein sequence ID" value="RYP82134.1"/>
    <property type="molecule type" value="Genomic_DNA"/>
</dbReference>
<keyword evidence="2 5" id="KW-0812">Transmembrane</keyword>
<dbReference type="PANTHER" id="PTHR11814">
    <property type="entry name" value="SULFATE TRANSPORTER"/>
    <property type="match status" value="1"/>
</dbReference>
<evidence type="ECO:0000256" key="3">
    <source>
        <dbReference type="ARBA" id="ARBA00022989"/>
    </source>
</evidence>
<dbReference type="SUPFAM" id="SSF52091">
    <property type="entry name" value="SpoIIaa-like"/>
    <property type="match status" value="1"/>
</dbReference>
<evidence type="ECO:0000313" key="7">
    <source>
        <dbReference type="EMBL" id="RYP82134.1"/>
    </source>
</evidence>
<feature type="transmembrane region" description="Helical" evidence="5">
    <location>
        <begin position="82"/>
        <end position="101"/>
    </location>
</feature>
<reference evidence="7 8" key="1">
    <citation type="submission" date="2019-01" db="EMBL/GenBank/DDBJ databases">
        <title>Nocardioides guangzhouensis sp. nov., an actinobacterium isolated from soil.</title>
        <authorList>
            <person name="Fu Y."/>
            <person name="Cai Y."/>
            <person name="Lin Z."/>
            <person name="Chen P."/>
        </authorList>
    </citation>
    <scope>NUCLEOTIDE SEQUENCE [LARGE SCALE GENOMIC DNA]</scope>
    <source>
        <strain evidence="7 8">130</strain>
    </source>
</reference>